<feature type="transmembrane region" description="Helical" evidence="1">
    <location>
        <begin position="12"/>
        <end position="32"/>
    </location>
</feature>
<organism evidence="2 3">
    <name type="scientific">Corynebacterium bovis</name>
    <dbReference type="NCBI Taxonomy" id="36808"/>
    <lineage>
        <taxon>Bacteria</taxon>
        <taxon>Bacillati</taxon>
        <taxon>Actinomycetota</taxon>
        <taxon>Actinomycetes</taxon>
        <taxon>Mycobacteriales</taxon>
        <taxon>Corynebacteriaceae</taxon>
        <taxon>Corynebacterium</taxon>
    </lineage>
</organism>
<dbReference type="AlphaFoldDB" id="A0A426PYZ0"/>
<sequence length="119" mass="11964">MIVAVNVTVSPGFSFFAFSGVAVVMFFTSALFSETILSVTVMSYIGRLPAFVTSYVTCMSSPGSTVVPGDVSASSPLIFLETMSLSSGSVNAYPGSSGEFTGGAFGSGLFGSVGLGGLP</sequence>
<reference evidence="2 3" key="1">
    <citation type="submission" date="2018-01" db="EMBL/GenBank/DDBJ databases">
        <title>Twenty Corynebacterium bovis Genomes.</title>
        <authorList>
            <person name="Gulvik C.A."/>
        </authorList>
    </citation>
    <scope>NUCLEOTIDE SEQUENCE [LARGE SCALE GENOMIC DNA]</scope>
    <source>
        <strain evidence="2 3">F6900</strain>
    </source>
</reference>
<comment type="caution">
    <text evidence="2">The sequence shown here is derived from an EMBL/GenBank/DDBJ whole genome shotgun (WGS) entry which is preliminary data.</text>
</comment>
<protein>
    <submittedName>
        <fullName evidence="2">Uncharacterized protein</fullName>
    </submittedName>
</protein>
<gene>
    <name evidence="2" type="ORF">CXF48_05810</name>
</gene>
<name>A0A426PYZ0_9CORY</name>
<proteinExistence type="predicted"/>
<evidence type="ECO:0000256" key="1">
    <source>
        <dbReference type="SAM" id="Phobius"/>
    </source>
</evidence>
<evidence type="ECO:0000313" key="3">
    <source>
        <dbReference type="Proteomes" id="UP000276526"/>
    </source>
</evidence>
<keyword evidence="1" id="KW-0812">Transmembrane</keyword>
<dbReference type="Proteomes" id="UP000276526">
    <property type="component" value="Unassembled WGS sequence"/>
</dbReference>
<evidence type="ECO:0000313" key="2">
    <source>
        <dbReference type="EMBL" id="RRO86541.1"/>
    </source>
</evidence>
<dbReference type="EMBL" id="PQNK01000008">
    <property type="protein sequence ID" value="RRO86541.1"/>
    <property type="molecule type" value="Genomic_DNA"/>
</dbReference>
<accession>A0A426PYZ0</accession>
<keyword evidence="1" id="KW-0472">Membrane</keyword>
<keyword evidence="1" id="KW-1133">Transmembrane helix</keyword>